<keyword evidence="5 6" id="KW-0472">Membrane</keyword>
<feature type="transmembrane region" description="Helical" evidence="6">
    <location>
        <begin position="44"/>
        <end position="64"/>
    </location>
</feature>
<evidence type="ECO:0000256" key="1">
    <source>
        <dbReference type="ARBA" id="ARBA00004651"/>
    </source>
</evidence>
<dbReference type="Pfam" id="PF00892">
    <property type="entry name" value="EamA"/>
    <property type="match status" value="2"/>
</dbReference>
<feature type="transmembrane region" description="Helical" evidence="6">
    <location>
        <begin position="99"/>
        <end position="120"/>
    </location>
</feature>
<evidence type="ECO:0000256" key="3">
    <source>
        <dbReference type="ARBA" id="ARBA00022692"/>
    </source>
</evidence>
<keyword evidence="4 6" id="KW-1133">Transmembrane helix</keyword>
<evidence type="ECO:0000256" key="2">
    <source>
        <dbReference type="ARBA" id="ARBA00022475"/>
    </source>
</evidence>
<dbReference type="InterPro" id="IPR000620">
    <property type="entry name" value="EamA_dom"/>
</dbReference>
<feature type="transmembrane region" description="Helical" evidence="6">
    <location>
        <begin position="132"/>
        <end position="149"/>
    </location>
</feature>
<keyword evidence="3 6" id="KW-0812">Transmembrane</keyword>
<dbReference type="InterPro" id="IPR051258">
    <property type="entry name" value="Diverse_Substrate_Transporter"/>
</dbReference>
<dbReference type="STRING" id="157910.SAMN05445850_7056"/>
<evidence type="ECO:0000259" key="7">
    <source>
        <dbReference type="Pfam" id="PF00892"/>
    </source>
</evidence>
<dbReference type="PANTHER" id="PTHR42920:SF5">
    <property type="entry name" value="EAMA DOMAIN-CONTAINING PROTEIN"/>
    <property type="match status" value="1"/>
</dbReference>
<evidence type="ECO:0000256" key="4">
    <source>
        <dbReference type="ARBA" id="ARBA00022989"/>
    </source>
</evidence>
<reference evidence="9" key="1">
    <citation type="submission" date="2016-10" db="EMBL/GenBank/DDBJ databases">
        <authorList>
            <person name="Varghese N."/>
            <person name="Submissions S."/>
        </authorList>
    </citation>
    <scope>NUCLEOTIDE SEQUENCE [LARGE SCALE GENOMIC DNA]</scope>
    <source>
        <strain evidence="9">DUS833</strain>
    </source>
</reference>
<feature type="domain" description="EamA" evidence="7">
    <location>
        <begin position="23"/>
        <end position="146"/>
    </location>
</feature>
<name>A0A1H1KD70_9BURK</name>
<keyword evidence="2" id="KW-1003">Cell membrane</keyword>
<evidence type="ECO:0000256" key="5">
    <source>
        <dbReference type="ARBA" id="ARBA00023136"/>
    </source>
</evidence>
<dbReference type="RefSeq" id="WP_090811350.1">
    <property type="nucleotide sequence ID" value="NZ_FNKX01000003.1"/>
</dbReference>
<organism evidence="8 9">
    <name type="scientific">Paraburkholderia tuberum</name>
    <dbReference type="NCBI Taxonomy" id="157910"/>
    <lineage>
        <taxon>Bacteria</taxon>
        <taxon>Pseudomonadati</taxon>
        <taxon>Pseudomonadota</taxon>
        <taxon>Betaproteobacteria</taxon>
        <taxon>Burkholderiales</taxon>
        <taxon>Burkholderiaceae</taxon>
        <taxon>Paraburkholderia</taxon>
    </lineage>
</organism>
<evidence type="ECO:0000256" key="6">
    <source>
        <dbReference type="SAM" id="Phobius"/>
    </source>
</evidence>
<dbReference type="PANTHER" id="PTHR42920">
    <property type="entry name" value="OS03G0707200 PROTEIN-RELATED"/>
    <property type="match status" value="1"/>
</dbReference>
<feature type="transmembrane region" description="Helical" evidence="6">
    <location>
        <begin position="76"/>
        <end position="93"/>
    </location>
</feature>
<gene>
    <name evidence="8" type="ORF">SAMN05445850_7056</name>
</gene>
<comment type="subcellular location">
    <subcellularLocation>
        <location evidence="1">Cell membrane</location>
        <topology evidence="1">Multi-pass membrane protein</topology>
    </subcellularLocation>
</comment>
<accession>A0A1H1KD70</accession>
<feature type="transmembrane region" description="Helical" evidence="6">
    <location>
        <begin position="161"/>
        <end position="180"/>
    </location>
</feature>
<evidence type="ECO:0000313" key="8">
    <source>
        <dbReference type="EMBL" id="SDR59987.1"/>
    </source>
</evidence>
<feature type="domain" description="EamA" evidence="7">
    <location>
        <begin position="159"/>
        <end position="289"/>
    </location>
</feature>
<evidence type="ECO:0000313" key="9">
    <source>
        <dbReference type="Proteomes" id="UP000199365"/>
    </source>
</evidence>
<dbReference type="Proteomes" id="UP000199365">
    <property type="component" value="Unassembled WGS sequence"/>
</dbReference>
<keyword evidence="9" id="KW-1185">Reference proteome</keyword>
<protein>
    <submittedName>
        <fullName evidence="8">Threonine/homoserine efflux transporter RhtA</fullName>
    </submittedName>
</protein>
<dbReference type="SUPFAM" id="SSF103481">
    <property type="entry name" value="Multidrug resistance efflux transporter EmrE"/>
    <property type="match status" value="2"/>
</dbReference>
<feature type="transmembrane region" description="Helical" evidence="6">
    <location>
        <begin position="217"/>
        <end position="237"/>
    </location>
</feature>
<sequence length="294" mass="31703">MSATPGASTVTPSSALAPHLQLHVATLLFGIAGVIGRATSLSPFTLVEARASLAAFALIYVAWIRKLPLGVELAHRLWFVMLGLLLAFHWYSFFHAIQLSGVTIGLLSFSSFPIFVVLLAPYVDRSRMRKRDLILVPVMLIGLRLMLPGSDIDLHNLAGPLWGLASGLTFAIMQIVGRVLVKHHSPIKVSAYQNAIAALVLLPFMVHAVLPETGIELGEILFLGLFCTALAHTLFISGMRSVTAQTASMFTYLEPVYGIGMAALLLHEIPSVQTLSGGVIILASVFLASRPDER</sequence>
<feature type="transmembrane region" description="Helical" evidence="6">
    <location>
        <begin position="192"/>
        <end position="211"/>
    </location>
</feature>
<dbReference type="GO" id="GO:0005886">
    <property type="term" value="C:plasma membrane"/>
    <property type="evidence" value="ECO:0007669"/>
    <property type="project" value="UniProtKB-SubCell"/>
</dbReference>
<proteinExistence type="predicted"/>
<feature type="transmembrane region" description="Helical" evidence="6">
    <location>
        <begin position="20"/>
        <end position="38"/>
    </location>
</feature>
<dbReference type="AlphaFoldDB" id="A0A1H1KD70"/>
<dbReference type="EMBL" id="FNKX01000003">
    <property type="protein sequence ID" value="SDR59987.1"/>
    <property type="molecule type" value="Genomic_DNA"/>
</dbReference>
<dbReference type="InterPro" id="IPR037185">
    <property type="entry name" value="EmrE-like"/>
</dbReference>